<proteinExistence type="predicted"/>
<dbReference type="RefSeq" id="WP_224311028.1">
    <property type="nucleotide sequence ID" value="NZ_JAIRBM010000001.1"/>
</dbReference>
<keyword evidence="1" id="KW-0805">Transcription regulation</keyword>
<keyword evidence="6" id="KW-1185">Reference proteome</keyword>
<keyword evidence="3" id="KW-0804">Transcription</keyword>
<protein>
    <submittedName>
        <fullName evidence="5">AraC family transcriptional regulator</fullName>
    </submittedName>
</protein>
<evidence type="ECO:0000256" key="2">
    <source>
        <dbReference type="ARBA" id="ARBA00023125"/>
    </source>
</evidence>
<evidence type="ECO:0000313" key="6">
    <source>
        <dbReference type="Proteomes" id="UP000704176"/>
    </source>
</evidence>
<sequence>MENIVFPAANTYESRSTTGAPTKRMLQAGHVHIGAAIEIVPTLRDFGIDPDPIIRQVGLEPSLFSDSDNMVQQTAMNRLLPLCVTRTSCSHFGLLVGKRATIRSLGLVGRLMQHSETVSDAVNTLVSHMQVQDRVVVPSFTINDDIALLTLSVYRPQTESANQISDITLAATVNALRSLCGASWNPTEVFLPRTAPRDREPFWRHYLAPVRFNHDTATIAFPKQDLDIRITGADPLLRDMLEQRIQQLAGPQGMDIKDDIRRLLRTRLGNGPCSADEIAKVFAMHRRTLSRHLRDGGVTYRALTSEMRFDIARQMIENTDVSLSEIALILGYSELSAFTRAFRSWSGQTPSAWRNAVYADKRG</sequence>
<comment type="caution">
    <text evidence="5">The sequence shown here is derived from an EMBL/GenBank/DDBJ whole genome shotgun (WGS) entry which is preliminary data.</text>
</comment>
<dbReference type="PANTHER" id="PTHR47894:SF4">
    <property type="entry name" value="HTH-TYPE TRANSCRIPTIONAL REGULATOR GADX"/>
    <property type="match status" value="1"/>
</dbReference>
<dbReference type="InterPro" id="IPR032687">
    <property type="entry name" value="AraC-type_N"/>
</dbReference>
<dbReference type="SUPFAM" id="SSF46689">
    <property type="entry name" value="Homeodomain-like"/>
    <property type="match status" value="1"/>
</dbReference>
<dbReference type="InterPro" id="IPR020449">
    <property type="entry name" value="Tscrpt_reg_AraC-type_HTH"/>
</dbReference>
<dbReference type="PROSITE" id="PS01124">
    <property type="entry name" value="HTH_ARAC_FAMILY_2"/>
    <property type="match status" value="1"/>
</dbReference>
<reference evidence="5 6" key="1">
    <citation type="submission" date="2021-09" db="EMBL/GenBank/DDBJ databases">
        <title>The complete genome sequence of a new microorganism.</title>
        <authorList>
            <person name="Zi Z."/>
        </authorList>
    </citation>
    <scope>NUCLEOTIDE SEQUENCE [LARGE SCALE GENOMIC DNA]</scope>
    <source>
        <strain evidence="5 6">WGZ8</strain>
    </source>
</reference>
<dbReference type="InterPro" id="IPR009057">
    <property type="entry name" value="Homeodomain-like_sf"/>
</dbReference>
<evidence type="ECO:0000259" key="4">
    <source>
        <dbReference type="PROSITE" id="PS01124"/>
    </source>
</evidence>
<dbReference type="InterPro" id="IPR036390">
    <property type="entry name" value="WH_DNA-bd_sf"/>
</dbReference>
<evidence type="ECO:0000256" key="1">
    <source>
        <dbReference type="ARBA" id="ARBA00023015"/>
    </source>
</evidence>
<dbReference type="Pfam" id="PF12625">
    <property type="entry name" value="Arabinose_bd"/>
    <property type="match status" value="1"/>
</dbReference>
<dbReference type="SUPFAM" id="SSF46785">
    <property type="entry name" value="Winged helix' DNA-binding domain"/>
    <property type="match status" value="1"/>
</dbReference>
<keyword evidence="2" id="KW-0238">DNA-binding</keyword>
<evidence type="ECO:0000313" key="5">
    <source>
        <dbReference type="EMBL" id="MBZ6074983.1"/>
    </source>
</evidence>
<dbReference type="Pfam" id="PF12833">
    <property type="entry name" value="HTH_18"/>
    <property type="match status" value="1"/>
</dbReference>
<feature type="domain" description="HTH araC/xylS-type" evidence="4">
    <location>
        <begin position="258"/>
        <end position="356"/>
    </location>
</feature>
<gene>
    <name evidence="5" type="ORF">K9B37_01555</name>
</gene>
<organism evidence="5 6">
    <name type="scientific">Microvirga puerhi</name>
    <dbReference type="NCBI Taxonomy" id="2876078"/>
    <lineage>
        <taxon>Bacteria</taxon>
        <taxon>Pseudomonadati</taxon>
        <taxon>Pseudomonadota</taxon>
        <taxon>Alphaproteobacteria</taxon>
        <taxon>Hyphomicrobiales</taxon>
        <taxon>Methylobacteriaceae</taxon>
        <taxon>Microvirga</taxon>
    </lineage>
</organism>
<evidence type="ECO:0000256" key="3">
    <source>
        <dbReference type="ARBA" id="ARBA00023163"/>
    </source>
</evidence>
<dbReference type="PANTHER" id="PTHR47894">
    <property type="entry name" value="HTH-TYPE TRANSCRIPTIONAL REGULATOR GADX"/>
    <property type="match status" value="1"/>
</dbReference>
<dbReference type="EMBL" id="JAIRBM010000001">
    <property type="protein sequence ID" value="MBZ6074983.1"/>
    <property type="molecule type" value="Genomic_DNA"/>
</dbReference>
<dbReference type="SMART" id="SM00342">
    <property type="entry name" value="HTH_ARAC"/>
    <property type="match status" value="1"/>
</dbReference>
<name>A0ABS7VHJ9_9HYPH</name>
<dbReference type="InterPro" id="IPR018060">
    <property type="entry name" value="HTH_AraC"/>
</dbReference>
<dbReference type="Gene3D" id="1.10.10.60">
    <property type="entry name" value="Homeodomain-like"/>
    <property type="match status" value="1"/>
</dbReference>
<dbReference type="PRINTS" id="PR00032">
    <property type="entry name" value="HTHARAC"/>
</dbReference>
<dbReference type="Proteomes" id="UP000704176">
    <property type="component" value="Unassembled WGS sequence"/>
</dbReference>
<accession>A0ABS7VHJ9</accession>